<gene>
    <name evidence="3" type="primary">1700030C12Rik</name>
</gene>
<feature type="transmembrane region" description="Helical" evidence="1">
    <location>
        <begin position="78"/>
        <end position="99"/>
    </location>
</feature>
<organism evidence="2">
    <name type="scientific">Mus musculus</name>
    <name type="common">Mouse</name>
    <dbReference type="NCBI Taxonomy" id="10090"/>
    <lineage>
        <taxon>Eukaryota</taxon>
        <taxon>Metazoa</taxon>
        <taxon>Chordata</taxon>
        <taxon>Craniata</taxon>
        <taxon>Vertebrata</taxon>
        <taxon>Euteleostomi</taxon>
        <taxon>Mammalia</taxon>
        <taxon>Eutheria</taxon>
        <taxon>Euarchontoglires</taxon>
        <taxon>Glires</taxon>
        <taxon>Rodentia</taxon>
        <taxon>Myomorpha</taxon>
        <taxon>Muroidea</taxon>
        <taxon>Muridae</taxon>
        <taxon>Murinae</taxon>
        <taxon>Mus</taxon>
        <taxon>Mus</taxon>
    </lineage>
</organism>
<sequence>MGKDLAALCTCHSVVCLSAKQAERAMVFIGAIAFRCVLREVTSFKLLKQCCDPPPPNQTALLVQLIIPKAQLTEGKTLAMIGVYFVCLLFIQFFCLLLIKHFMIRFRYVHLNLTENKTSEGRSCYNH</sequence>
<reference evidence="2" key="8">
    <citation type="journal article" date="2005" name="Science">
        <title>Antisense Transcription in the Mammalian Transcriptome.</title>
        <authorList>
            <consortium name="RIKEN Genome Exploration Research Group and Genome Science Group (Genome Network Project Core Group) and the FANTOM Consortium"/>
        </authorList>
    </citation>
    <scope>NUCLEOTIDE SEQUENCE</scope>
    <source>
        <strain evidence="2">C57BL/6J</strain>
        <tissue evidence="2">Testis</tissue>
    </source>
</reference>
<reference evidence="2" key="4">
    <citation type="journal article" date="2001" name="Nature">
        <title>Functional annotation of a full-length mouse cDNA collection.</title>
        <authorList>
            <consortium name="The RIKEN Genome Exploration Research Group Phase II Team and the FANTOM Consortium"/>
        </authorList>
    </citation>
    <scope>NUCLEOTIDE SEQUENCE</scope>
    <source>
        <strain evidence="2">C57BL/6J</strain>
        <tissue evidence="2">Testis</tissue>
    </source>
</reference>
<dbReference type="MGI" id="MGI:1919496">
    <property type="gene designation" value="1700030C12Rik"/>
</dbReference>
<reference evidence="2" key="2">
    <citation type="journal article" date="2000" name="Genome Res.">
        <title>Normalization and subtraction of cap-trapper-selected cDNAs to prepare full-length cDNA libraries for rapid discovery of new genes.</title>
        <authorList>
            <person name="Carninci P."/>
            <person name="Shibata Y."/>
            <person name="Hayatsu N."/>
            <person name="Sugahara Y."/>
            <person name="Shibata K."/>
            <person name="Itoh M."/>
            <person name="Konno H."/>
            <person name="Okazaki Y."/>
            <person name="Muramatsu M."/>
            <person name="Hayashizaki Y."/>
        </authorList>
    </citation>
    <scope>NUCLEOTIDE SEQUENCE</scope>
    <source>
        <strain evidence="2">C57BL/6J</strain>
        <tissue evidence="2">Testis</tissue>
    </source>
</reference>
<dbReference type="AlphaFoldDB" id="Q3V134"/>
<reference evidence="2" key="7">
    <citation type="journal article" date="2005" name="Science">
        <title>The Transcriptional Landscape of the Mammalian Genome.</title>
        <authorList>
            <consortium name="The FANTOM Consortium"/>
            <consortium name="Riken Genome Exploration Research Group and Genome Science Group (Genome Network Project Core Group)"/>
        </authorList>
    </citation>
    <scope>NUCLEOTIDE SEQUENCE</scope>
    <source>
        <strain evidence="2">C57BL/6J</strain>
        <tissue evidence="2">Testis</tissue>
    </source>
</reference>
<accession>Q3V134</accession>
<reference evidence="2" key="3">
    <citation type="journal article" date="2000" name="Genome Res.">
        <title>RIKEN integrated sequence analysis (RISA) system--384-format sequencing pipeline with 384 multicapillary sequencer.</title>
        <authorList>
            <person name="Shibata K."/>
            <person name="Itoh M."/>
            <person name="Aizawa K."/>
            <person name="Nagaoka S."/>
            <person name="Sasaki N."/>
            <person name="Carninci P."/>
            <person name="Konno H."/>
            <person name="Akiyama J."/>
            <person name="Nishi K."/>
            <person name="Kitsunai T."/>
            <person name="Tashiro H."/>
            <person name="Itoh M."/>
            <person name="Sumi N."/>
            <person name="Ishii Y."/>
            <person name="Nakamura S."/>
            <person name="Hazama M."/>
            <person name="Nishine T."/>
            <person name="Harada A."/>
            <person name="Yamamoto R."/>
            <person name="Matsumoto H."/>
            <person name="Sakaguchi S."/>
            <person name="Ikegami T."/>
            <person name="Kashiwagi K."/>
            <person name="Fujiwake S."/>
            <person name="Inoue K."/>
            <person name="Togawa Y."/>
            <person name="Izawa M."/>
            <person name="Ohara E."/>
            <person name="Watahiki M."/>
            <person name="Yoneda Y."/>
            <person name="Ishikawa T."/>
            <person name="Ozawa K."/>
            <person name="Tanaka T."/>
            <person name="Matsuura S."/>
            <person name="Kawai J."/>
            <person name="Okazaki Y."/>
            <person name="Muramatsu M."/>
            <person name="Inoue Y."/>
            <person name="Kira A."/>
            <person name="Hayashizaki Y."/>
        </authorList>
    </citation>
    <scope>NUCLEOTIDE SEQUENCE</scope>
    <source>
        <strain evidence="2">C57BL/6J</strain>
        <tissue evidence="2">Testis</tissue>
    </source>
</reference>
<reference evidence="2" key="1">
    <citation type="journal article" date="1999" name="Methods Enzymol.">
        <title>High-efficiency full-length cDNA cloning.</title>
        <authorList>
            <person name="Carninci P."/>
            <person name="Hayashizaki Y."/>
        </authorList>
    </citation>
    <scope>NUCLEOTIDE SEQUENCE</scope>
    <source>
        <strain evidence="2">C57BL/6J</strain>
        <tissue evidence="2">Testis</tissue>
    </source>
</reference>
<evidence type="ECO:0000256" key="1">
    <source>
        <dbReference type="SAM" id="Phobius"/>
    </source>
</evidence>
<keyword evidence="1" id="KW-0812">Transmembrane</keyword>
<proteinExistence type="evidence at transcript level"/>
<name>Q3V134_MOUSE</name>
<dbReference type="AGR" id="MGI:1919496"/>
<evidence type="ECO:0000313" key="3">
    <source>
        <dbReference type="MGI" id="MGI:1919496"/>
    </source>
</evidence>
<keyword evidence="1" id="KW-0472">Membrane</keyword>
<protein>
    <submittedName>
        <fullName evidence="2">Uncharacterized protein</fullName>
    </submittedName>
</protein>
<dbReference type="EMBL" id="AK132720">
    <property type="protein sequence ID" value="BAE21319.1"/>
    <property type="molecule type" value="mRNA"/>
</dbReference>
<reference evidence="2" key="5">
    <citation type="journal article" date="2002" name="Nature">
        <title>Analysis of the mouse transcriptome based on functional annotation of 60,770 full-length cDNAs.</title>
        <authorList>
            <consortium name="The FANTOM Consortium and the RIKEN Genome Exploration Research Group Phase I and II Team"/>
        </authorList>
    </citation>
    <scope>NUCLEOTIDE SEQUENCE</scope>
    <source>
        <strain evidence="2">C57BL/6J</strain>
        <tissue evidence="2">Testis</tissue>
    </source>
</reference>
<evidence type="ECO:0000313" key="2">
    <source>
        <dbReference type="EMBL" id="BAE21319.1"/>
    </source>
</evidence>
<keyword evidence="1" id="KW-1133">Transmembrane helix</keyword>
<reference evidence="2" key="6">
    <citation type="submission" date="2004-03" db="EMBL/GenBank/DDBJ databases">
        <authorList>
            <person name="Arakawa T."/>
            <person name="Carninci P."/>
            <person name="Fukuda S."/>
            <person name="Hashizume W."/>
            <person name="Hayashida K."/>
            <person name="Hori F."/>
            <person name="Iida J."/>
            <person name="Imamura K."/>
            <person name="Imotani K."/>
            <person name="Itoh M."/>
            <person name="Kanagawa S."/>
            <person name="Kawai J."/>
            <person name="Kojima M."/>
            <person name="Konno H."/>
            <person name="Murata M."/>
            <person name="Nakamura M."/>
            <person name="Ninomiya N."/>
            <person name="Nishiyori H."/>
            <person name="Nomura K."/>
            <person name="Ohno M."/>
            <person name="Sakazume N."/>
            <person name="Sano H."/>
            <person name="Sasaki D."/>
            <person name="Shibata K."/>
            <person name="Shiraki T."/>
            <person name="Tagami M."/>
            <person name="Tagami Y."/>
            <person name="Waki K."/>
            <person name="Watahiki A."/>
            <person name="Muramatsu M."/>
            <person name="Hayashizaki Y."/>
        </authorList>
    </citation>
    <scope>NUCLEOTIDE SEQUENCE</scope>
    <source>
        <strain evidence="2">C57BL/6J</strain>
        <tissue evidence="2">Testis</tissue>
    </source>
</reference>